<name>A0ABU1JDX4_9MICC</name>
<dbReference type="Pfam" id="PF00903">
    <property type="entry name" value="Glyoxalase"/>
    <property type="match status" value="1"/>
</dbReference>
<sequence length="129" mass="14215">MSFSMKIEVVPIPVTDVDRAKAFYVDQLGFNPDHDHRVDEKIRFVQLTPPGSACSIVIGEGIVEMAPGTQKGVMMVIDSADEAYAQLRSRGVETSEVVDMDWGRFVYFSDPDGNSWALQELPDYAAGQG</sequence>
<evidence type="ECO:0000313" key="2">
    <source>
        <dbReference type="EMBL" id="MDR6270355.1"/>
    </source>
</evidence>
<dbReference type="Gene3D" id="3.10.180.10">
    <property type="entry name" value="2,3-Dihydroxybiphenyl 1,2-Dioxygenase, domain 1"/>
    <property type="match status" value="1"/>
</dbReference>
<dbReference type="EMBL" id="JAVDQF010000001">
    <property type="protein sequence ID" value="MDR6270355.1"/>
    <property type="molecule type" value="Genomic_DNA"/>
</dbReference>
<evidence type="ECO:0000313" key="3">
    <source>
        <dbReference type="Proteomes" id="UP001185069"/>
    </source>
</evidence>
<dbReference type="PANTHER" id="PTHR36437">
    <property type="entry name" value="GLYOXALASE/BLEOMYCIN RESISTANCE PROTEIN/DIOXYGENASE"/>
    <property type="match status" value="1"/>
</dbReference>
<proteinExistence type="predicted"/>
<dbReference type="InterPro" id="IPR029068">
    <property type="entry name" value="Glyas_Bleomycin-R_OHBP_Dase"/>
</dbReference>
<dbReference type="InterPro" id="IPR037523">
    <property type="entry name" value="VOC_core"/>
</dbReference>
<dbReference type="Proteomes" id="UP001185069">
    <property type="component" value="Unassembled WGS sequence"/>
</dbReference>
<evidence type="ECO:0000259" key="1">
    <source>
        <dbReference type="PROSITE" id="PS51819"/>
    </source>
</evidence>
<dbReference type="InterPro" id="IPR004360">
    <property type="entry name" value="Glyas_Fos-R_dOase_dom"/>
</dbReference>
<dbReference type="PROSITE" id="PS51819">
    <property type="entry name" value="VOC"/>
    <property type="match status" value="1"/>
</dbReference>
<dbReference type="PANTHER" id="PTHR36437:SF2">
    <property type="entry name" value="GLYOXALASE_BLEOMYCIN RESISTANCE PROTEIN_DIOXYGENASE"/>
    <property type="match status" value="1"/>
</dbReference>
<gene>
    <name evidence="2" type="ORF">JOE69_002593</name>
</gene>
<accession>A0ABU1JDX4</accession>
<dbReference type="SUPFAM" id="SSF54593">
    <property type="entry name" value="Glyoxalase/Bleomycin resistance protein/Dihydroxybiphenyl dioxygenase"/>
    <property type="match status" value="1"/>
</dbReference>
<dbReference type="RefSeq" id="WP_309799378.1">
    <property type="nucleotide sequence ID" value="NZ_BAAAHY010000007.1"/>
</dbReference>
<keyword evidence="3" id="KW-1185">Reference proteome</keyword>
<comment type="caution">
    <text evidence="2">The sequence shown here is derived from an EMBL/GenBank/DDBJ whole genome shotgun (WGS) entry which is preliminary data.</text>
</comment>
<reference evidence="2 3" key="1">
    <citation type="submission" date="2023-07" db="EMBL/GenBank/DDBJ databases">
        <title>Sequencing the genomes of 1000 actinobacteria strains.</title>
        <authorList>
            <person name="Klenk H.-P."/>
        </authorList>
    </citation>
    <scope>NUCLEOTIDE SEQUENCE [LARGE SCALE GENOMIC DNA]</scope>
    <source>
        <strain evidence="2 3">DSM 14555</strain>
    </source>
</reference>
<protein>
    <submittedName>
        <fullName evidence="2">Catechol 2,3-dioxygenase-like lactoylglutathione lyase family enzyme</fullName>
    </submittedName>
</protein>
<feature type="domain" description="VOC" evidence="1">
    <location>
        <begin position="6"/>
        <end position="121"/>
    </location>
</feature>
<organism evidence="2 3">
    <name type="scientific">Arthrobacter russicus</name>
    <dbReference type="NCBI Taxonomy" id="172040"/>
    <lineage>
        <taxon>Bacteria</taxon>
        <taxon>Bacillati</taxon>
        <taxon>Actinomycetota</taxon>
        <taxon>Actinomycetes</taxon>
        <taxon>Micrococcales</taxon>
        <taxon>Micrococcaceae</taxon>
        <taxon>Arthrobacter</taxon>
    </lineage>
</organism>